<reference evidence="1 2" key="1">
    <citation type="submission" date="2021-06" db="EMBL/GenBank/DDBJ databases">
        <title>Caerostris extrusa draft genome.</title>
        <authorList>
            <person name="Kono N."/>
            <person name="Arakawa K."/>
        </authorList>
    </citation>
    <scope>NUCLEOTIDE SEQUENCE [LARGE SCALE GENOMIC DNA]</scope>
</reference>
<dbReference type="Proteomes" id="UP001054945">
    <property type="component" value="Unassembled WGS sequence"/>
</dbReference>
<gene>
    <name evidence="1" type="ORF">CEXT_191321</name>
</gene>
<organism evidence="1 2">
    <name type="scientific">Caerostris extrusa</name>
    <name type="common">Bark spider</name>
    <name type="synonym">Caerostris bankana</name>
    <dbReference type="NCBI Taxonomy" id="172846"/>
    <lineage>
        <taxon>Eukaryota</taxon>
        <taxon>Metazoa</taxon>
        <taxon>Ecdysozoa</taxon>
        <taxon>Arthropoda</taxon>
        <taxon>Chelicerata</taxon>
        <taxon>Arachnida</taxon>
        <taxon>Araneae</taxon>
        <taxon>Araneomorphae</taxon>
        <taxon>Entelegynae</taxon>
        <taxon>Araneoidea</taxon>
        <taxon>Araneidae</taxon>
        <taxon>Caerostris</taxon>
    </lineage>
</organism>
<keyword evidence="2" id="KW-1185">Reference proteome</keyword>
<dbReference type="EMBL" id="BPLR01016348">
    <property type="protein sequence ID" value="GIY83179.1"/>
    <property type="molecule type" value="Genomic_DNA"/>
</dbReference>
<evidence type="ECO:0000313" key="1">
    <source>
        <dbReference type="EMBL" id="GIY83179.1"/>
    </source>
</evidence>
<proteinExistence type="predicted"/>
<name>A0AAV4WN60_CAEEX</name>
<evidence type="ECO:0008006" key="3">
    <source>
        <dbReference type="Google" id="ProtNLM"/>
    </source>
</evidence>
<accession>A0AAV4WN60</accession>
<dbReference type="AlphaFoldDB" id="A0AAV4WN60"/>
<protein>
    <recommendedName>
        <fullName evidence="3">Ribosomal protein L33</fullName>
    </recommendedName>
</protein>
<sequence length="95" mass="11035">MKKRHVENRGVSLACSENFGMARDKRTMTRANIHYKPSISHVQKTSETQKLHYLHLLSFVHVVSLQIAGGEPSELKFWRDAKIHKREEKRGRKGP</sequence>
<comment type="caution">
    <text evidence="1">The sequence shown here is derived from an EMBL/GenBank/DDBJ whole genome shotgun (WGS) entry which is preliminary data.</text>
</comment>
<evidence type="ECO:0000313" key="2">
    <source>
        <dbReference type="Proteomes" id="UP001054945"/>
    </source>
</evidence>